<dbReference type="Gene3D" id="3.40.30.160">
    <property type="entry name" value="Collagenase ColT, N-terminal domain"/>
    <property type="match status" value="1"/>
</dbReference>
<evidence type="ECO:0000313" key="17">
    <source>
        <dbReference type="Proteomes" id="UP001552594"/>
    </source>
</evidence>
<keyword evidence="5" id="KW-0964">Secreted</keyword>
<dbReference type="Pfam" id="PF08453">
    <property type="entry name" value="Peptidase_M9_N"/>
    <property type="match status" value="1"/>
</dbReference>
<evidence type="ECO:0000256" key="5">
    <source>
        <dbReference type="ARBA" id="ARBA00022525"/>
    </source>
</evidence>
<keyword evidence="9 16" id="KW-0378">Hydrolase</keyword>
<evidence type="ECO:0000256" key="14">
    <source>
        <dbReference type="SAM" id="SignalP"/>
    </source>
</evidence>
<proteinExistence type="predicted"/>
<evidence type="ECO:0000256" key="8">
    <source>
        <dbReference type="ARBA" id="ARBA00022729"/>
    </source>
</evidence>
<dbReference type="InterPro" id="IPR002169">
    <property type="entry name" value="Peptidase_M9A/M9B"/>
</dbReference>
<dbReference type="InterPro" id="IPR013661">
    <property type="entry name" value="Peptidase_M9_N_dom"/>
</dbReference>
<feature type="signal peptide" evidence="14">
    <location>
        <begin position="1"/>
        <end position="30"/>
    </location>
</feature>
<comment type="cofactor">
    <cofactor evidence="2">
        <name>Zn(2+)</name>
        <dbReference type="ChEBI" id="CHEBI:29105"/>
    </cofactor>
</comment>
<evidence type="ECO:0000256" key="10">
    <source>
        <dbReference type="ARBA" id="ARBA00022833"/>
    </source>
</evidence>
<evidence type="ECO:0000259" key="15">
    <source>
        <dbReference type="Pfam" id="PF08453"/>
    </source>
</evidence>
<evidence type="ECO:0000256" key="4">
    <source>
        <dbReference type="ARBA" id="ARBA00012653"/>
    </source>
</evidence>
<gene>
    <name evidence="16" type="ORF">AB0L16_16120</name>
</gene>
<feature type="domain" description="Peptidase M9 collagenase N-terminal" evidence="15">
    <location>
        <begin position="135"/>
        <end position="261"/>
    </location>
</feature>
<dbReference type="Pfam" id="PF01752">
    <property type="entry name" value="Peptidase_M9"/>
    <property type="match status" value="1"/>
</dbReference>
<evidence type="ECO:0000256" key="2">
    <source>
        <dbReference type="ARBA" id="ARBA00001947"/>
    </source>
</evidence>
<keyword evidence="8 14" id="KW-0732">Signal</keyword>
<name>A0ABV3JYL6_STRON</name>
<sequence length="778" mass="84858">MHSLRTMRKGLLAGALAACLTLPVVQAAQAAPVRPTPAPGPSVRPAPAAGGTPQDRVDRLARPPKNDRLTPVPGGGSLPQGRIPGEAAGRPRPAKNTKGRPALHGTVPCTLDAISSLSPERFADFLTDPEVTADSCLRDVLWTWDARLAPVMSSAHIQAVAHRVVTLAPSHDGTDAGHLYELLTYLHAVAYQAFSHPEAGLDNPATLGAVRDAIAAFGAAGHTFDPTRENAYSLREALYAGSAAGLRQYQLPLVKRVLATMAPDARTAADPSWGGAVLAALSVNYLGVYPGNNDTAFRQAATDDPAYRAAFKVFAGYRHLKDTANAWVARDAIGEYGRFGQIDALRSSVVSDLGGLLATAKSNFGEMSVPWASVASWLIYYNACAPYQVCKPQIENRLFTHTYTYDKGAIVVRTSLDQATVDQLYYASKQVKTQFFRVLGTDAPLAGDPNTTLHIHLYASRAEYETFQTLLTGLSTNNGGIYIEDGATFYTYQRRVPQDSTLTLEELFRHEYTHYLNGRWAVPGMFGDARWYTGDLVTAMDEGTAEFFDGGTRSDGVRVRKSLVQGIIADTANGGPRMTVNELLHATYDSGFRFYNYAGTFFEFLWDQHPSLLREMYGYQRADDPKGFDAWRTRLGSDTQLQADYDSFLDKQIADVDRLYVPSTSFTPQARLALSTPKQIRTAFAKATGMTPVCAGNEDRSRPRFICTGRITASLVNSDDPDVVFADMSRTVDTYILKRTEDTVNNLADMNCYFGKVEIWSDGTAGTAPLTCEGPLRR</sequence>
<accession>A0ABV3JYL6</accession>
<evidence type="ECO:0000256" key="7">
    <source>
        <dbReference type="ARBA" id="ARBA00022723"/>
    </source>
</evidence>
<evidence type="ECO:0000256" key="12">
    <source>
        <dbReference type="ARBA" id="ARBA00023145"/>
    </source>
</evidence>
<organism evidence="16 17">
    <name type="scientific">Streptomyces orinoci</name>
    <name type="common">Streptoverticillium orinoci</name>
    <dbReference type="NCBI Taxonomy" id="67339"/>
    <lineage>
        <taxon>Bacteria</taxon>
        <taxon>Bacillati</taxon>
        <taxon>Actinomycetota</taxon>
        <taxon>Actinomycetes</taxon>
        <taxon>Kitasatosporales</taxon>
        <taxon>Streptomycetaceae</taxon>
        <taxon>Streptomyces</taxon>
    </lineage>
</organism>
<protein>
    <recommendedName>
        <fullName evidence="4">microbial collagenase</fullName>
        <ecNumber evidence="4">3.4.24.3</ecNumber>
    </recommendedName>
</protein>
<evidence type="ECO:0000256" key="6">
    <source>
        <dbReference type="ARBA" id="ARBA00022670"/>
    </source>
</evidence>
<keyword evidence="10" id="KW-0862">Zinc</keyword>
<evidence type="ECO:0000313" key="16">
    <source>
        <dbReference type="EMBL" id="MEV5507984.1"/>
    </source>
</evidence>
<reference evidence="16 17" key="1">
    <citation type="submission" date="2024-06" db="EMBL/GenBank/DDBJ databases">
        <title>The Natural Products Discovery Center: Release of the First 8490 Sequenced Strains for Exploring Actinobacteria Biosynthetic Diversity.</title>
        <authorList>
            <person name="Kalkreuter E."/>
            <person name="Kautsar S.A."/>
            <person name="Yang D."/>
            <person name="Bader C.D."/>
            <person name="Teijaro C.N."/>
            <person name="Fluegel L."/>
            <person name="Davis C.M."/>
            <person name="Simpson J.R."/>
            <person name="Lauterbach L."/>
            <person name="Steele A.D."/>
            <person name="Gui C."/>
            <person name="Meng S."/>
            <person name="Li G."/>
            <person name="Viehrig K."/>
            <person name="Ye F."/>
            <person name="Su P."/>
            <person name="Kiefer A.F."/>
            <person name="Nichols A."/>
            <person name="Cepeda A.J."/>
            <person name="Yan W."/>
            <person name="Fan B."/>
            <person name="Jiang Y."/>
            <person name="Adhikari A."/>
            <person name="Zheng C.-J."/>
            <person name="Schuster L."/>
            <person name="Cowan T.M."/>
            <person name="Smanski M.J."/>
            <person name="Chevrette M.G."/>
            <person name="De Carvalho L.P.S."/>
            <person name="Shen B."/>
        </authorList>
    </citation>
    <scope>NUCLEOTIDE SEQUENCE [LARGE SCALE GENOMIC DNA]</scope>
    <source>
        <strain evidence="16 17">NPDC052347</strain>
    </source>
</reference>
<evidence type="ECO:0000256" key="3">
    <source>
        <dbReference type="ARBA" id="ARBA00004613"/>
    </source>
</evidence>
<evidence type="ECO:0000256" key="13">
    <source>
        <dbReference type="SAM" id="MobiDB-lite"/>
    </source>
</evidence>
<keyword evidence="12" id="KW-0865">Zymogen</keyword>
<feature type="compositionally biased region" description="Basic and acidic residues" evidence="13">
    <location>
        <begin position="55"/>
        <end position="68"/>
    </location>
</feature>
<dbReference type="Proteomes" id="UP001552594">
    <property type="component" value="Unassembled WGS sequence"/>
</dbReference>
<dbReference type="PANTHER" id="PTHR13062">
    <property type="entry name" value="COLLAGENASE"/>
    <property type="match status" value="1"/>
</dbReference>
<evidence type="ECO:0000256" key="9">
    <source>
        <dbReference type="ARBA" id="ARBA00022801"/>
    </source>
</evidence>
<feature type="region of interest" description="Disordered" evidence="13">
    <location>
        <begin position="32"/>
        <end position="105"/>
    </location>
</feature>
<keyword evidence="7" id="KW-0479">Metal-binding</keyword>
<comment type="subcellular location">
    <subcellularLocation>
        <location evidence="3">Secreted</location>
    </subcellularLocation>
</comment>
<dbReference type="PANTHER" id="PTHR13062:SF9">
    <property type="entry name" value="MICROBIAL COLLAGENASE"/>
    <property type="match status" value="1"/>
</dbReference>
<keyword evidence="6" id="KW-0645">Protease</keyword>
<dbReference type="EMBL" id="JBFAUK010000011">
    <property type="protein sequence ID" value="MEV5507984.1"/>
    <property type="molecule type" value="Genomic_DNA"/>
</dbReference>
<comment type="catalytic activity">
    <reaction evidence="1">
        <text>Digestion of native collagen in the triple helical region at Xaa-|-Gly bonds. With synthetic peptides, a preference is shown for Gly at P3 and P1', Pro and Ala at P2 and P2', and hydroxyproline, Ala or Arg at P3'.</text>
        <dbReference type="EC" id="3.4.24.3"/>
    </reaction>
</comment>
<feature type="chain" id="PRO_5045964781" description="microbial collagenase" evidence="14">
    <location>
        <begin position="31"/>
        <end position="778"/>
    </location>
</feature>
<comment type="caution">
    <text evidence="16">The sequence shown here is derived from an EMBL/GenBank/DDBJ whole genome shotgun (WGS) entry which is preliminary data.</text>
</comment>
<dbReference type="GO" id="GO:0004222">
    <property type="term" value="F:metalloendopeptidase activity"/>
    <property type="evidence" value="ECO:0007669"/>
    <property type="project" value="UniProtKB-EC"/>
</dbReference>
<dbReference type="EC" id="3.4.24.3" evidence="4"/>
<keyword evidence="11" id="KW-0482">Metalloprotease</keyword>
<dbReference type="PRINTS" id="PR00931">
    <property type="entry name" value="MICOLLPTASE"/>
</dbReference>
<feature type="compositionally biased region" description="Pro residues" evidence="13">
    <location>
        <begin position="34"/>
        <end position="44"/>
    </location>
</feature>
<evidence type="ECO:0000256" key="1">
    <source>
        <dbReference type="ARBA" id="ARBA00000424"/>
    </source>
</evidence>
<dbReference type="Gene3D" id="1.10.390.20">
    <property type="match status" value="1"/>
</dbReference>
<keyword evidence="17" id="KW-1185">Reference proteome</keyword>
<evidence type="ECO:0000256" key="11">
    <source>
        <dbReference type="ARBA" id="ARBA00023049"/>
    </source>
</evidence>